<evidence type="ECO:0000259" key="4">
    <source>
        <dbReference type="SMART" id="SM00345"/>
    </source>
</evidence>
<dbReference type="SMART" id="SM00345">
    <property type="entry name" value="HTH_GNTR"/>
    <property type="match status" value="1"/>
</dbReference>
<dbReference type="SUPFAM" id="SSF46785">
    <property type="entry name" value="Winged helix' DNA-binding domain"/>
    <property type="match status" value="1"/>
</dbReference>
<protein>
    <submittedName>
        <fullName evidence="5">GntR family transcriptional regulator</fullName>
    </submittedName>
</protein>
<evidence type="ECO:0000313" key="6">
    <source>
        <dbReference type="Proteomes" id="UP000706172"/>
    </source>
</evidence>
<keyword evidence="1" id="KW-0805">Transcription regulation</keyword>
<dbReference type="GO" id="GO:0003700">
    <property type="term" value="F:DNA-binding transcription factor activity"/>
    <property type="evidence" value="ECO:0007669"/>
    <property type="project" value="InterPro"/>
</dbReference>
<comment type="caution">
    <text evidence="5">The sequence shown here is derived from an EMBL/GenBank/DDBJ whole genome shotgun (WGS) entry which is preliminary data.</text>
</comment>
<keyword evidence="3" id="KW-0804">Transcription</keyword>
<organism evidence="5 6">
    <name type="scientific">Desulfotignum balticum</name>
    <dbReference type="NCBI Taxonomy" id="115781"/>
    <lineage>
        <taxon>Bacteria</taxon>
        <taxon>Pseudomonadati</taxon>
        <taxon>Thermodesulfobacteriota</taxon>
        <taxon>Desulfobacteria</taxon>
        <taxon>Desulfobacterales</taxon>
        <taxon>Desulfobacteraceae</taxon>
        <taxon>Desulfotignum</taxon>
    </lineage>
</organism>
<dbReference type="InterPro" id="IPR036388">
    <property type="entry name" value="WH-like_DNA-bd_sf"/>
</dbReference>
<dbReference type="InterPro" id="IPR036390">
    <property type="entry name" value="WH_DNA-bd_sf"/>
</dbReference>
<accession>A0A931G9L2</accession>
<dbReference type="EMBL" id="JACCQK010000762">
    <property type="protein sequence ID" value="MBG0780510.1"/>
    <property type="molecule type" value="Genomic_DNA"/>
</dbReference>
<evidence type="ECO:0000313" key="5">
    <source>
        <dbReference type="EMBL" id="MBG0780510.1"/>
    </source>
</evidence>
<sequence>MTKTTQPETDHEDLTLKAINGIKNMLFSNEITSALRLNARDLSKRLNMSPTPVIQALKLLHFQGILGHVPHKGYFLETNTPQMIQDIFHLRMALESAGLVFFIKI</sequence>
<keyword evidence="2" id="KW-0238">DNA-binding</keyword>
<name>A0A931G9L2_9BACT</name>
<evidence type="ECO:0000256" key="3">
    <source>
        <dbReference type="ARBA" id="ARBA00023163"/>
    </source>
</evidence>
<evidence type="ECO:0000256" key="1">
    <source>
        <dbReference type="ARBA" id="ARBA00023015"/>
    </source>
</evidence>
<gene>
    <name evidence="5" type="ORF">H0S81_11370</name>
</gene>
<dbReference type="Gene3D" id="1.10.10.10">
    <property type="entry name" value="Winged helix-like DNA-binding domain superfamily/Winged helix DNA-binding domain"/>
    <property type="match status" value="1"/>
</dbReference>
<reference evidence="5" key="1">
    <citation type="submission" date="2020-07" db="EMBL/GenBank/DDBJ databases">
        <title>Severe corrosion of carbon steel in oil field produced water can be linked to methanogenic archaea containing a special type of NiFe hydrogenase.</title>
        <authorList>
            <person name="Lahme S."/>
            <person name="Mand J."/>
            <person name="Longwell J."/>
            <person name="Smith R."/>
            <person name="Enning D."/>
        </authorList>
    </citation>
    <scope>NUCLEOTIDE SEQUENCE</scope>
    <source>
        <strain evidence="5">MIC098Bin6</strain>
    </source>
</reference>
<proteinExistence type="predicted"/>
<dbReference type="InterPro" id="IPR000524">
    <property type="entry name" value="Tscrpt_reg_HTH_GntR"/>
</dbReference>
<dbReference type="AlphaFoldDB" id="A0A931G9L2"/>
<evidence type="ECO:0000256" key="2">
    <source>
        <dbReference type="ARBA" id="ARBA00023125"/>
    </source>
</evidence>
<dbReference type="GO" id="GO:0003677">
    <property type="term" value="F:DNA binding"/>
    <property type="evidence" value="ECO:0007669"/>
    <property type="project" value="UniProtKB-KW"/>
</dbReference>
<dbReference type="Proteomes" id="UP000706172">
    <property type="component" value="Unassembled WGS sequence"/>
</dbReference>
<feature type="domain" description="HTH gntR-type" evidence="4">
    <location>
        <begin position="18"/>
        <end position="76"/>
    </location>
</feature>